<evidence type="ECO:0000259" key="7">
    <source>
        <dbReference type="PROSITE" id="PS50811"/>
    </source>
</evidence>
<comment type="subcellular location">
    <subcellularLocation>
        <location evidence="1">Nucleus</location>
    </subcellularLocation>
</comment>
<evidence type="ECO:0000313" key="8">
    <source>
        <dbReference type="EMBL" id="KAE8701585.1"/>
    </source>
</evidence>
<dbReference type="GO" id="GO:0003700">
    <property type="term" value="F:DNA-binding transcription factor activity"/>
    <property type="evidence" value="ECO:0007669"/>
    <property type="project" value="InterPro"/>
</dbReference>
<accession>A0A6A3AEH0</accession>
<dbReference type="AlphaFoldDB" id="A0A6A3AEH0"/>
<keyword evidence="2" id="KW-0805">Transcription regulation</keyword>
<dbReference type="GO" id="GO:0043565">
    <property type="term" value="F:sequence-specific DNA binding"/>
    <property type="evidence" value="ECO:0007669"/>
    <property type="project" value="InterPro"/>
</dbReference>
<gene>
    <name evidence="8" type="ORF">F3Y22_tig00110540pilonHSYRG00044</name>
</gene>
<dbReference type="Proteomes" id="UP000436088">
    <property type="component" value="Unassembled WGS sequence"/>
</dbReference>
<dbReference type="PROSITE" id="PS50811">
    <property type="entry name" value="WRKY"/>
    <property type="match status" value="1"/>
</dbReference>
<dbReference type="EMBL" id="VEPZ02001021">
    <property type="protein sequence ID" value="KAE8701585.1"/>
    <property type="molecule type" value="Genomic_DNA"/>
</dbReference>
<evidence type="ECO:0000256" key="1">
    <source>
        <dbReference type="ARBA" id="ARBA00004123"/>
    </source>
</evidence>
<evidence type="ECO:0000256" key="5">
    <source>
        <dbReference type="ARBA" id="ARBA00023242"/>
    </source>
</evidence>
<organism evidence="8 9">
    <name type="scientific">Hibiscus syriacus</name>
    <name type="common">Rose of Sharon</name>
    <dbReference type="NCBI Taxonomy" id="106335"/>
    <lineage>
        <taxon>Eukaryota</taxon>
        <taxon>Viridiplantae</taxon>
        <taxon>Streptophyta</taxon>
        <taxon>Embryophyta</taxon>
        <taxon>Tracheophyta</taxon>
        <taxon>Spermatophyta</taxon>
        <taxon>Magnoliopsida</taxon>
        <taxon>eudicotyledons</taxon>
        <taxon>Gunneridae</taxon>
        <taxon>Pentapetalae</taxon>
        <taxon>rosids</taxon>
        <taxon>malvids</taxon>
        <taxon>Malvales</taxon>
        <taxon>Malvaceae</taxon>
        <taxon>Malvoideae</taxon>
        <taxon>Hibiscus</taxon>
    </lineage>
</organism>
<name>A0A6A3AEH0_HIBSY</name>
<keyword evidence="4" id="KW-0804">Transcription</keyword>
<proteinExistence type="predicted"/>
<protein>
    <submittedName>
        <fullName evidence="8">WRKY transcription factor</fullName>
    </submittedName>
</protein>
<keyword evidence="9" id="KW-1185">Reference proteome</keyword>
<feature type="coiled-coil region" evidence="6">
    <location>
        <begin position="47"/>
        <end position="84"/>
    </location>
</feature>
<dbReference type="InterPro" id="IPR036576">
    <property type="entry name" value="WRKY_dom_sf"/>
</dbReference>
<evidence type="ECO:0000256" key="4">
    <source>
        <dbReference type="ARBA" id="ARBA00023163"/>
    </source>
</evidence>
<comment type="caution">
    <text evidence="8">The sequence shown here is derived from an EMBL/GenBank/DDBJ whole genome shotgun (WGS) entry which is preliminary data.</text>
</comment>
<evidence type="ECO:0000256" key="2">
    <source>
        <dbReference type="ARBA" id="ARBA00023015"/>
    </source>
</evidence>
<dbReference type="SUPFAM" id="SSF118290">
    <property type="entry name" value="WRKY DNA-binding domain"/>
    <property type="match status" value="1"/>
</dbReference>
<dbReference type="Gene3D" id="2.20.25.80">
    <property type="entry name" value="WRKY domain"/>
    <property type="match status" value="1"/>
</dbReference>
<evidence type="ECO:0000256" key="3">
    <source>
        <dbReference type="ARBA" id="ARBA00023125"/>
    </source>
</evidence>
<dbReference type="PANTHER" id="PTHR31429:SF38">
    <property type="entry name" value="WRKY TRANSCRIPTION FACTOR 40-RELATED"/>
    <property type="match status" value="1"/>
</dbReference>
<sequence>MENLLNSHDHDFNNFLPTFMDAPNPKQKVSSSSSSSCSFSCSTNKKLEALKDENFQVETLREGLEKLQKENEALRLMFEVMSSKSNMLHEAYVRESSSPSPAIRRGFTGLRPEVVKDGYQWRKYGQKDTKNNPSPRAYFKCSMAPRCPVKKKVQRCLEDRAFLIATYEGQHNHDVDPTTGQSLSSPGSSTVISGTTMAPEYRVPVLDNPFRPCITPDLNLSGSDHGNNNNDDKRIEDYVASLTKDPNFTVALEAAVARSVAEQLKPSTP</sequence>
<keyword evidence="3" id="KW-0238">DNA-binding</keyword>
<dbReference type="SMART" id="SM00774">
    <property type="entry name" value="WRKY"/>
    <property type="match status" value="1"/>
</dbReference>
<feature type="domain" description="WRKY" evidence="7">
    <location>
        <begin position="110"/>
        <end position="176"/>
    </location>
</feature>
<dbReference type="Pfam" id="PF03106">
    <property type="entry name" value="WRKY"/>
    <property type="match status" value="1"/>
</dbReference>
<dbReference type="InterPro" id="IPR003657">
    <property type="entry name" value="WRKY_dom"/>
</dbReference>
<evidence type="ECO:0000313" key="9">
    <source>
        <dbReference type="Proteomes" id="UP000436088"/>
    </source>
</evidence>
<keyword evidence="6" id="KW-0175">Coiled coil</keyword>
<dbReference type="PANTHER" id="PTHR31429">
    <property type="entry name" value="WRKY TRANSCRIPTION FACTOR 36-RELATED"/>
    <property type="match status" value="1"/>
</dbReference>
<reference evidence="8" key="1">
    <citation type="submission" date="2019-09" db="EMBL/GenBank/DDBJ databases">
        <title>Draft genome information of white flower Hibiscus syriacus.</title>
        <authorList>
            <person name="Kim Y.-M."/>
        </authorList>
    </citation>
    <scope>NUCLEOTIDE SEQUENCE [LARGE SCALE GENOMIC DNA]</scope>
    <source>
        <strain evidence="8">YM2019G1</strain>
    </source>
</reference>
<keyword evidence="5" id="KW-0539">Nucleus</keyword>
<dbReference type="GO" id="GO:0005634">
    <property type="term" value="C:nucleus"/>
    <property type="evidence" value="ECO:0007669"/>
    <property type="project" value="UniProtKB-SubCell"/>
</dbReference>
<evidence type="ECO:0000256" key="6">
    <source>
        <dbReference type="SAM" id="Coils"/>
    </source>
</evidence>
<dbReference type="InterPro" id="IPR044810">
    <property type="entry name" value="WRKY_plant"/>
</dbReference>